<name>A0A9P9D9T3_9PLEO</name>
<dbReference type="Pfam" id="PF22942">
    <property type="entry name" value="DUF7025"/>
    <property type="match status" value="1"/>
</dbReference>
<evidence type="ECO:0000259" key="2">
    <source>
        <dbReference type="SMART" id="SM00382"/>
    </source>
</evidence>
<comment type="caution">
    <text evidence="3">The sequence shown here is derived from an EMBL/GenBank/DDBJ whole genome shotgun (WGS) entry which is preliminary data.</text>
</comment>
<reference evidence="3" key="1">
    <citation type="journal article" date="2021" name="Nat. Commun.">
        <title>Genetic determinants of endophytism in the Arabidopsis root mycobiome.</title>
        <authorList>
            <person name="Mesny F."/>
            <person name="Miyauchi S."/>
            <person name="Thiergart T."/>
            <person name="Pickel B."/>
            <person name="Atanasova L."/>
            <person name="Karlsson M."/>
            <person name="Huettel B."/>
            <person name="Barry K.W."/>
            <person name="Haridas S."/>
            <person name="Chen C."/>
            <person name="Bauer D."/>
            <person name="Andreopoulos W."/>
            <person name="Pangilinan J."/>
            <person name="LaButti K."/>
            <person name="Riley R."/>
            <person name="Lipzen A."/>
            <person name="Clum A."/>
            <person name="Drula E."/>
            <person name="Henrissat B."/>
            <person name="Kohler A."/>
            <person name="Grigoriev I.V."/>
            <person name="Martin F.M."/>
            <person name="Hacquard S."/>
        </authorList>
    </citation>
    <scope>NUCLEOTIDE SEQUENCE</scope>
    <source>
        <strain evidence="3">MPI-CAGE-CH-0243</strain>
    </source>
</reference>
<feature type="compositionally biased region" description="Pro residues" evidence="1">
    <location>
        <begin position="374"/>
        <end position="384"/>
    </location>
</feature>
<dbReference type="InterPro" id="IPR056599">
    <property type="entry name" value="AAA_lid_fung"/>
</dbReference>
<dbReference type="InterPro" id="IPR003593">
    <property type="entry name" value="AAA+_ATPase"/>
</dbReference>
<gene>
    <name evidence="3" type="ORF">B0J11DRAFT_123049</name>
</gene>
<feature type="region of interest" description="Disordered" evidence="1">
    <location>
        <begin position="339"/>
        <end position="384"/>
    </location>
</feature>
<dbReference type="SUPFAM" id="SSF52540">
    <property type="entry name" value="P-loop containing nucleoside triphosphate hydrolases"/>
    <property type="match status" value="1"/>
</dbReference>
<dbReference type="PANTHER" id="PTHR46411">
    <property type="entry name" value="FAMILY ATPASE, PUTATIVE-RELATED"/>
    <property type="match status" value="1"/>
</dbReference>
<dbReference type="OrthoDB" id="10042665at2759"/>
<dbReference type="CDD" id="cd19481">
    <property type="entry name" value="RecA-like_protease"/>
    <property type="match status" value="1"/>
</dbReference>
<keyword evidence="3" id="KW-0378">Hydrolase</keyword>
<feature type="compositionally biased region" description="Basic residues" evidence="1">
    <location>
        <begin position="357"/>
        <end position="366"/>
    </location>
</feature>
<dbReference type="Proteomes" id="UP000700596">
    <property type="component" value="Unassembled WGS sequence"/>
</dbReference>
<feature type="region of interest" description="Disordered" evidence="1">
    <location>
        <begin position="1"/>
        <end position="27"/>
    </location>
</feature>
<keyword evidence="4" id="KW-1185">Reference proteome</keyword>
<dbReference type="AlphaFoldDB" id="A0A9P9D9T3"/>
<protein>
    <submittedName>
        <fullName evidence="3">P-loop containing nucleoside triphosphate hydrolase protein</fullName>
    </submittedName>
</protein>
<sequence length="703" mass="79512">MTHPPIHHHNPFGSSNYHVPEPPSEEVKRGSKAELKELFKGPKKCDCCTNWVEEPPLDVTEDLVTRAKWGEYAVVLRRSAHGGDKKWVVHNITINSRHILDNLRQNLESYPGLALEGEEVSFTPPFAPLLHFWPEITESMKQSTDPEAMEHFEIFTKAIEPELELPMRKARECYEHGKIEFEYLWTLFKPGTSLVYWEKEGNKNIARLRETSINHGLLGLMTHFTLHVQQVDFNGMHFGYTEVPQTIRSFTGYKQISEYPMPLDMRADKDDIIESLIQRGRKFESLRGYHFKAYYGTAKMHAYATSALSSTSKNVADRVIIDAAAYYLGPGRCPAPPLAPLKPVAPELEPEPNMHSGGRHSRRRRPDRYTSYSPPLPPMPPPVPYSPPNAFGNVPFHPAPPAPPVGEVPEPIELDPLSDEESMFCVPYIPGFYLKGKGWGILDVDKITDIVWQEIFDSLVLTNRSKDLLLAFAKTKTQGEMLFDDFVDGKGRGIIMLLSGPPGVGKTLTAEAIAEKVRVPLYSLSAGELGTNPLGVESVLRNAMQNCARWNAVLLLDECDVFLEKRHVDSLQRNELVSIFLRLVEYYEGIMVLTTNRIATIDPAFNSRIDIAISYNDLTPDLRQHIWENFIDKLRRDGVAVDDESLNSQTLRILSQNELNGRQIKSLVKTAQLLAKSKEQVLSREHLEAVVSLNKLRDSKPYA</sequence>
<dbReference type="EMBL" id="JAGMWT010000016">
    <property type="protein sequence ID" value="KAH7115072.1"/>
    <property type="molecule type" value="Genomic_DNA"/>
</dbReference>
<feature type="domain" description="AAA+ ATPase" evidence="2">
    <location>
        <begin position="492"/>
        <end position="619"/>
    </location>
</feature>
<organism evidence="3 4">
    <name type="scientific">Dendryphion nanum</name>
    <dbReference type="NCBI Taxonomy" id="256645"/>
    <lineage>
        <taxon>Eukaryota</taxon>
        <taxon>Fungi</taxon>
        <taxon>Dikarya</taxon>
        <taxon>Ascomycota</taxon>
        <taxon>Pezizomycotina</taxon>
        <taxon>Dothideomycetes</taxon>
        <taxon>Pleosporomycetidae</taxon>
        <taxon>Pleosporales</taxon>
        <taxon>Torulaceae</taxon>
        <taxon>Dendryphion</taxon>
    </lineage>
</organism>
<dbReference type="SMART" id="SM00382">
    <property type="entry name" value="AAA"/>
    <property type="match status" value="1"/>
</dbReference>
<evidence type="ECO:0000313" key="3">
    <source>
        <dbReference type="EMBL" id="KAH7115072.1"/>
    </source>
</evidence>
<accession>A0A9P9D9T3</accession>
<dbReference type="InterPro" id="IPR054289">
    <property type="entry name" value="DUF7025"/>
</dbReference>
<dbReference type="InterPro" id="IPR003959">
    <property type="entry name" value="ATPase_AAA_core"/>
</dbReference>
<dbReference type="InterPro" id="IPR027417">
    <property type="entry name" value="P-loop_NTPase"/>
</dbReference>
<dbReference type="GO" id="GO:0016887">
    <property type="term" value="F:ATP hydrolysis activity"/>
    <property type="evidence" value="ECO:0007669"/>
    <property type="project" value="InterPro"/>
</dbReference>
<proteinExistence type="predicted"/>
<dbReference type="GO" id="GO:0005524">
    <property type="term" value="F:ATP binding"/>
    <property type="evidence" value="ECO:0007669"/>
    <property type="project" value="InterPro"/>
</dbReference>
<dbReference type="Pfam" id="PF23232">
    <property type="entry name" value="AAA_lid_13"/>
    <property type="match status" value="1"/>
</dbReference>
<evidence type="ECO:0000256" key="1">
    <source>
        <dbReference type="SAM" id="MobiDB-lite"/>
    </source>
</evidence>
<dbReference type="PANTHER" id="PTHR46411:SF3">
    <property type="entry name" value="AAA+ ATPASE DOMAIN-CONTAINING PROTEIN"/>
    <property type="match status" value="1"/>
</dbReference>
<feature type="compositionally biased region" description="Basic residues" evidence="1">
    <location>
        <begin position="1"/>
        <end position="10"/>
    </location>
</feature>
<dbReference type="Pfam" id="PF00004">
    <property type="entry name" value="AAA"/>
    <property type="match status" value="1"/>
</dbReference>
<evidence type="ECO:0000313" key="4">
    <source>
        <dbReference type="Proteomes" id="UP000700596"/>
    </source>
</evidence>
<dbReference type="Gene3D" id="3.40.50.300">
    <property type="entry name" value="P-loop containing nucleotide triphosphate hydrolases"/>
    <property type="match status" value="1"/>
</dbReference>